<dbReference type="KEGG" id="qlo:115976280"/>
<gene>
    <name evidence="9" type="primary">LOC115976280</name>
</gene>
<comment type="subcellular location">
    <subcellularLocation>
        <location evidence="1">Nucleus</location>
    </subcellularLocation>
</comment>
<dbReference type="InterPro" id="IPR019473">
    <property type="entry name" value="TFIID_su8_C"/>
</dbReference>
<feature type="region of interest" description="Disordered" evidence="7">
    <location>
        <begin position="1"/>
        <end position="23"/>
    </location>
</feature>
<keyword evidence="4" id="KW-0805">Transcription regulation</keyword>
<evidence type="ECO:0000259" key="8">
    <source>
        <dbReference type="SMART" id="SM00576"/>
    </source>
</evidence>
<name>A0A7N2QZJ6_QUELO</name>
<dbReference type="Gene3D" id="1.10.20.10">
    <property type="entry name" value="Histone, subunit A"/>
    <property type="match status" value="1"/>
</dbReference>
<dbReference type="SMART" id="SM00576">
    <property type="entry name" value="BTP"/>
    <property type="match status" value="1"/>
</dbReference>
<evidence type="ECO:0000313" key="10">
    <source>
        <dbReference type="Proteomes" id="UP000594261"/>
    </source>
</evidence>
<dbReference type="OrthoDB" id="436852at2759"/>
<organism evidence="9 10">
    <name type="scientific">Quercus lobata</name>
    <name type="common">Valley oak</name>
    <dbReference type="NCBI Taxonomy" id="97700"/>
    <lineage>
        <taxon>Eukaryota</taxon>
        <taxon>Viridiplantae</taxon>
        <taxon>Streptophyta</taxon>
        <taxon>Embryophyta</taxon>
        <taxon>Tracheophyta</taxon>
        <taxon>Spermatophyta</taxon>
        <taxon>Magnoliopsida</taxon>
        <taxon>eudicotyledons</taxon>
        <taxon>Gunneridae</taxon>
        <taxon>Pentapetalae</taxon>
        <taxon>rosids</taxon>
        <taxon>fabids</taxon>
        <taxon>Fagales</taxon>
        <taxon>Fagaceae</taxon>
        <taxon>Quercus</taxon>
    </lineage>
</organism>
<dbReference type="PANTHER" id="PTHR46338:SF19">
    <property type="entry name" value="TRANSCRIPTION INITIATION FACTOR TFIID SUBUNIT 8"/>
    <property type="match status" value="1"/>
</dbReference>
<evidence type="ECO:0000256" key="7">
    <source>
        <dbReference type="SAM" id="MobiDB-lite"/>
    </source>
</evidence>
<reference evidence="9" key="2">
    <citation type="submission" date="2021-01" db="UniProtKB">
        <authorList>
            <consortium name="EnsemblPlants"/>
        </authorList>
    </citation>
    <scope>IDENTIFICATION</scope>
</reference>
<dbReference type="InterPro" id="IPR037818">
    <property type="entry name" value="TAF8"/>
</dbReference>
<reference evidence="10" key="1">
    <citation type="journal article" date="2016" name="G3 (Bethesda)">
        <title>First Draft Assembly and Annotation of the Genome of a California Endemic Oak Quercus lobata Nee (Fagaceae).</title>
        <authorList>
            <person name="Sork V.L."/>
            <person name="Fitz-Gibbon S.T."/>
            <person name="Puiu D."/>
            <person name="Crepeau M."/>
            <person name="Gugger P.F."/>
            <person name="Sherman R."/>
            <person name="Stevens K."/>
            <person name="Langley C.H."/>
            <person name="Pellegrini M."/>
            <person name="Salzberg S.L."/>
        </authorList>
    </citation>
    <scope>NUCLEOTIDE SEQUENCE [LARGE SCALE GENOMIC DNA]</scope>
    <source>
        <strain evidence="10">cv. SW786</strain>
    </source>
</reference>
<dbReference type="Pfam" id="PF10406">
    <property type="entry name" value="TAF8_C"/>
    <property type="match status" value="1"/>
</dbReference>
<protein>
    <recommendedName>
        <fullName evidence="3">Transcription initiation factor TFIID subunit 8</fullName>
    </recommendedName>
</protein>
<dbReference type="InterPro" id="IPR009072">
    <property type="entry name" value="Histone-fold"/>
</dbReference>
<dbReference type="EnsemblPlants" id="QL02p067410:mrna">
    <property type="protein sequence ID" value="QL02p067410:mrna:CDS:1"/>
    <property type="gene ID" value="QL02p067410"/>
</dbReference>
<evidence type="ECO:0000256" key="4">
    <source>
        <dbReference type="ARBA" id="ARBA00023015"/>
    </source>
</evidence>
<evidence type="ECO:0000256" key="5">
    <source>
        <dbReference type="ARBA" id="ARBA00023163"/>
    </source>
</evidence>
<sequence>MSDGGRESERGPEKPAPQRKPGGEEFARAFVKVAVAQICESEGFQSFQQSALETLSDVTVRYICDIGKTAHVYANQAGRTESNVFDIIQGLEDLGLPQGFLGASDIEHCLASSGTVRELAQYVGESEQIPFAYSLPQFPVIKDRKLTPSFLQIGEEPPGEHIPAWLPAFPDPGTYAQSSTPNDRTTELKMAKIEQENQHRKPERSLLNLNQWLASNELEGPSSVDAGDAAKAKQAAAKAKQAAESNPFLAAPLQYGEKEVSPVLLPAKTKLSNDTTTGNPIVKYHGMDNHVSVLEAFAPNIEAMKSGLRDSEEGHKKVLLNTRPTVQFKLGSGKKYLGSMLDSSPQNKSFEVTESWFGRLNEKDDKKRRAEQILKESMGNLQELDHL</sequence>
<accession>A0A7N2QZJ6</accession>
<evidence type="ECO:0000256" key="6">
    <source>
        <dbReference type="ARBA" id="ARBA00023242"/>
    </source>
</evidence>
<dbReference type="Proteomes" id="UP000594261">
    <property type="component" value="Chromosome 2"/>
</dbReference>
<dbReference type="OMA" id="WFAMEDE"/>
<comment type="similarity">
    <text evidence="2">Belongs to the TAF8 family.</text>
</comment>
<evidence type="ECO:0000256" key="3">
    <source>
        <dbReference type="ARBA" id="ARBA00017307"/>
    </source>
</evidence>
<dbReference type="GO" id="GO:0046982">
    <property type="term" value="F:protein heterodimerization activity"/>
    <property type="evidence" value="ECO:0007669"/>
    <property type="project" value="InterPro"/>
</dbReference>
<feature type="domain" description="Bromodomain associated" evidence="8">
    <location>
        <begin position="24"/>
        <end position="100"/>
    </location>
</feature>
<keyword evidence="6" id="KW-0539">Nucleus</keyword>
<keyword evidence="10" id="KW-1185">Reference proteome</keyword>
<dbReference type="GO" id="GO:0005669">
    <property type="term" value="C:transcription factor TFIID complex"/>
    <property type="evidence" value="ECO:0007669"/>
    <property type="project" value="InterPro"/>
</dbReference>
<proteinExistence type="inferred from homology"/>
<dbReference type="PANTHER" id="PTHR46338">
    <property type="entry name" value="TRANSCRIPTION INITIATION FACTOR TFIID SUBUNIT 8"/>
    <property type="match status" value="1"/>
</dbReference>
<dbReference type="CDD" id="cd08049">
    <property type="entry name" value="TAF8"/>
    <property type="match status" value="1"/>
</dbReference>
<dbReference type="GeneID" id="115976280"/>
<dbReference type="InParanoid" id="A0A7N2QZJ6"/>
<dbReference type="Gramene" id="QL02p067410:mrna">
    <property type="protein sequence ID" value="QL02p067410:mrna:CDS:1"/>
    <property type="gene ID" value="QL02p067410"/>
</dbReference>
<dbReference type="RefSeq" id="XP_030953330.1">
    <property type="nucleotide sequence ID" value="XM_031097470.1"/>
</dbReference>
<evidence type="ECO:0000313" key="9">
    <source>
        <dbReference type="EnsemblPlants" id="QL02p067410:mrna:CDS:1"/>
    </source>
</evidence>
<dbReference type="InterPro" id="IPR006565">
    <property type="entry name" value="BTP"/>
</dbReference>
<dbReference type="SUPFAM" id="SSF47113">
    <property type="entry name" value="Histone-fold"/>
    <property type="match status" value="1"/>
</dbReference>
<feature type="compositionally biased region" description="Basic and acidic residues" evidence="7">
    <location>
        <begin position="1"/>
        <end position="13"/>
    </location>
</feature>
<evidence type="ECO:0000256" key="1">
    <source>
        <dbReference type="ARBA" id="ARBA00004123"/>
    </source>
</evidence>
<keyword evidence="5" id="KW-0804">Transcription</keyword>
<evidence type="ECO:0000256" key="2">
    <source>
        <dbReference type="ARBA" id="ARBA00008767"/>
    </source>
</evidence>
<dbReference type="AlphaFoldDB" id="A0A7N2QZJ6"/>
<dbReference type="Pfam" id="PF07524">
    <property type="entry name" value="Bromo_TP"/>
    <property type="match status" value="1"/>
</dbReference>
<dbReference type="FunCoup" id="A0A7N2QZJ6">
    <property type="interactions" value="2661"/>
</dbReference>